<evidence type="ECO:0000256" key="6">
    <source>
        <dbReference type="ARBA" id="ARBA00022839"/>
    </source>
</evidence>
<keyword evidence="9" id="KW-0234">DNA repair</keyword>
<keyword evidence="8" id="KW-0238">DNA-binding</keyword>
<evidence type="ECO:0000256" key="15">
    <source>
        <dbReference type="SAM" id="MobiDB-lite"/>
    </source>
</evidence>
<dbReference type="PROSITE" id="PS51198">
    <property type="entry name" value="UVRD_HELICASE_ATP_BIND"/>
    <property type="match status" value="1"/>
</dbReference>
<evidence type="ECO:0000259" key="16">
    <source>
        <dbReference type="PROSITE" id="PS51198"/>
    </source>
</evidence>
<dbReference type="GO" id="GO:0000725">
    <property type="term" value="P:recombinational repair"/>
    <property type="evidence" value="ECO:0007669"/>
    <property type="project" value="TreeGrafter"/>
</dbReference>
<dbReference type="GO" id="GO:0003677">
    <property type="term" value="F:DNA binding"/>
    <property type="evidence" value="ECO:0007669"/>
    <property type="project" value="UniProtKB-KW"/>
</dbReference>
<dbReference type="OrthoDB" id="4812256at2"/>
<feature type="region of interest" description="Disordered" evidence="15">
    <location>
        <begin position="516"/>
        <end position="535"/>
    </location>
</feature>
<evidence type="ECO:0000256" key="2">
    <source>
        <dbReference type="ARBA" id="ARBA00022741"/>
    </source>
</evidence>
<dbReference type="InterPro" id="IPR011604">
    <property type="entry name" value="PDDEXK-like_dom_sf"/>
</dbReference>
<dbReference type="EMBL" id="VFMO01000001">
    <property type="protein sequence ID" value="TQJ13795.1"/>
    <property type="molecule type" value="Genomic_DNA"/>
</dbReference>
<feature type="domain" description="UvrD-like helicase C-terminal" evidence="17">
    <location>
        <begin position="361"/>
        <end position="674"/>
    </location>
</feature>
<evidence type="ECO:0000256" key="11">
    <source>
        <dbReference type="ARBA" id="ARBA00034617"/>
    </source>
</evidence>
<dbReference type="Gene3D" id="3.40.50.300">
    <property type="entry name" value="P-loop containing nucleotide triphosphate hydrolases"/>
    <property type="match status" value="4"/>
</dbReference>
<evidence type="ECO:0000256" key="9">
    <source>
        <dbReference type="ARBA" id="ARBA00023204"/>
    </source>
</evidence>
<name>A0A542EEP2_9MICO</name>
<dbReference type="GO" id="GO:0005524">
    <property type="term" value="F:ATP binding"/>
    <property type="evidence" value="ECO:0007669"/>
    <property type="project" value="UniProtKB-UniRule"/>
</dbReference>
<dbReference type="Gene3D" id="1.10.486.10">
    <property type="entry name" value="PCRA, domain 4"/>
    <property type="match status" value="1"/>
</dbReference>
<evidence type="ECO:0000256" key="13">
    <source>
        <dbReference type="ARBA" id="ARBA00048988"/>
    </source>
</evidence>
<dbReference type="PANTHER" id="PTHR11070:SF55">
    <property type="entry name" value="DNA 3'-5' HELICASE"/>
    <property type="match status" value="1"/>
</dbReference>
<evidence type="ECO:0000256" key="3">
    <source>
        <dbReference type="ARBA" id="ARBA00022763"/>
    </source>
</evidence>
<feature type="compositionally biased region" description="Basic and acidic residues" evidence="15">
    <location>
        <begin position="524"/>
        <end position="535"/>
    </location>
</feature>
<dbReference type="InterPro" id="IPR014016">
    <property type="entry name" value="UvrD-like_ATP-bd"/>
</dbReference>
<comment type="catalytic activity">
    <reaction evidence="11">
        <text>Couples ATP hydrolysis with the unwinding of duplex DNA by translocating in the 3'-5' direction.</text>
        <dbReference type="EC" id="5.6.2.4"/>
    </reaction>
</comment>
<gene>
    <name evidence="18" type="ORF">FB459_1229</name>
</gene>
<evidence type="ECO:0000313" key="19">
    <source>
        <dbReference type="Proteomes" id="UP000320806"/>
    </source>
</evidence>
<dbReference type="InterPro" id="IPR038726">
    <property type="entry name" value="PDDEXK_AddAB-type"/>
</dbReference>
<dbReference type="SUPFAM" id="SSF52540">
    <property type="entry name" value="P-loop containing nucleoside triphosphate hydrolases"/>
    <property type="match status" value="1"/>
</dbReference>
<keyword evidence="3" id="KW-0227">DNA damage</keyword>
<dbReference type="Pfam" id="PF13361">
    <property type="entry name" value="UvrD_C"/>
    <property type="match status" value="2"/>
</dbReference>
<dbReference type="InterPro" id="IPR000212">
    <property type="entry name" value="DNA_helicase_UvrD/REP"/>
</dbReference>
<dbReference type="SUPFAM" id="SSF52980">
    <property type="entry name" value="Restriction endonuclease-like"/>
    <property type="match status" value="1"/>
</dbReference>
<feature type="domain" description="UvrD-like helicase ATP-binding" evidence="16">
    <location>
        <begin position="21"/>
        <end position="360"/>
    </location>
</feature>
<dbReference type="PROSITE" id="PS51217">
    <property type="entry name" value="UVRD_HELICASE_CTER"/>
    <property type="match status" value="1"/>
</dbReference>
<comment type="caution">
    <text evidence="18">The sequence shown here is derived from an EMBL/GenBank/DDBJ whole genome shotgun (WGS) entry which is preliminary data.</text>
</comment>
<reference evidence="18 19" key="1">
    <citation type="submission" date="2019-06" db="EMBL/GenBank/DDBJ databases">
        <title>Sequencing the genomes of 1000 actinobacteria strains.</title>
        <authorList>
            <person name="Klenk H.-P."/>
        </authorList>
    </citation>
    <scope>NUCLEOTIDE SEQUENCE [LARGE SCALE GENOMIC DNA]</scope>
    <source>
        <strain evidence="18 19">DSM 19828</strain>
    </source>
</reference>
<dbReference type="Pfam" id="PF00580">
    <property type="entry name" value="UvrD-helicase"/>
    <property type="match status" value="1"/>
</dbReference>
<evidence type="ECO:0000256" key="8">
    <source>
        <dbReference type="ARBA" id="ARBA00023125"/>
    </source>
</evidence>
<dbReference type="InterPro" id="IPR027417">
    <property type="entry name" value="P-loop_NTPase"/>
</dbReference>
<dbReference type="Gene3D" id="3.90.320.10">
    <property type="match status" value="1"/>
</dbReference>
<keyword evidence="5 14" id="KW-0347">Helicase</keyword>
<dbReference type="GO" id="GO:0005829">
    <property type="term" value="C:cytosol"/>
    <property type="evidence" value="ECO:0007669"/>
    <property type="project" value="TreeGrafter"/>
</dbReference>
<feature type="binding site" evidence="14">
    <location>
        <begin position="42"/>
        <end position="49"/>
    </location>
    <ligand>
        <name>ATP</name>
        <dbReference type="ChEBI" id="CHEBI:30616"/>
    </ligand>
</feature>
<keyword evidence="19" id="KW-1185">Reference proteome</keyword>
<evidence type="ECO:0000313" key="18">
    <source>
        <dbReference type="EMBL" id="TQJ13795.1"/>
    </source>
</evidence>
<keyword evidence="7 14" id="KW-0067">ATP-binding</keyword>
<dbReference type="RefSeq" id="WP_141927784.1">
    <property type="nucleotide sequence ID" value="NZ_BAABCI010000002.1"/>
</dbReference>
<evidence type="ECO:0000256" key="4">
    <source>
        <dbReference type="ARBA" id="ARBA00022801"/>
    </source>
</evidence>
<evidence type="ECO:0000256" key="1">
    <source>
        <dbReference type="ARBA" id="ARBA00022722"/>
    </source>
</evidence>
<evidence type="ECO:0000256" key="7">
    <source>
        <dbReference type="ARBA" id="ARBA00022840"/>
    </source>
</evidence>
<dbReference type="AlphaFoldDB" id="A0A542EEP2"/>
<dbReference type="GO" id="GO:0043138">
    <property type="term" value="F:3'-5' DNA helicase activity"/>
    <property type="evidence" value="ECO:0007669"/>
    <property type="project" value="UniProtKB-EC"/>
</dbReference>
<dbReference type="GO" id="GO:0033202">
    <property type="term" value="C:DNA helicase complex"/>
    <property type="evidence" value="ECO:0007669"/>
    <property type="project" value="TreeGrafter"/>
</dbReference>
<protein>
    <recommendedName>
        <fullName evidence="12">DNA 3'-5' helicase</fullName>
        <ecNumber evidence="12">5.6.2.4</ecNumber>
    </recommendedName>
</protein>
<proteinExistence type="predicted"/>
<dbReference type="GO" id="GO:0004527">
    <property type="term" value="F:exonuclease activity"/>
    <property type="evidence" value="ECO:0007669"/>
    <property type="project" value="UniProtKB-KW"/>
</dbReference>
<evidence type="ECO:0000256" key="14">
    <source>
        <dbReference type="PROSITE-ProRule" id="PRU00560"/>
    </source>
</evidence>
<organism evidence="18 19">
    <name type="scientific">Yimella lutea</name>
    <dbReference type="NCBI Taxonomy" id="587872"/>
    <lineage>
        <taxon>Bacteria</taxon>
        <taxon>Bacillati</taxon>
        <taxon>Actinomycetota</taxon>
        <taxon>Actinomycetes</taxon>
        <taxon>Micrococcales</taxon>
        <taxon>Dermacoccaceae</taxon>
        <taxon>Yimella</taxon>
    </lineage>
</organism>
<keyword evidence="4 14" id="KW-0378">Hydrolase</keyword>
<dbReference type="Pfam" id="PF12705">
    <property type="entry name" value="PDDEXK_1"/>
    <property type="match status" value="1"/>
</dbReference>
<keyword evidence="10" id="KW-0413">Isomerase</keyword>
<keyword evidence="1" id="KW-0540">Nuclease</keyword>
<dbReference type="PANTHER" id="PTHR11070">
    <property type="entry name" value="UVRD / RECB / PCRA DNA HELICASE FAMILY MEMBER"/>
    <property type="match status" value="1"/>
</dbReference>
<dbReference type="EC" id="5.6.2.4" evidence="12"/>
<evidence type="ECO:0000256" key="10">
    <source>
        <dbReference type="ARBA" id="ARBA00023235"/>
    </source>
</evidence>
<dbReference type="CDD" id="cd17932">
    <property type="entry name" value="DEXQc_UvrD"/>
    <property type="match status" value="1"/>
</dbReference>
<evidence type="ECO:0000259" key="17">
    <source>
        <dbReference type="PROSITE" id="PS51217"/>
    </source>
</evidence>
<dbReference type="InterPro" id="IPR011335">
    <property type="entry name" value="Restrct_endonuc-II-like"/>
</dbReference>
<evidence type="ECO:0000256" key="12">
    <source>
        <dbReference type="ARBA" id="ARBA00034808"/>
    </source>
</evidence>
<sequence>MSSTAVMHSSLEIARRLGMFPPTDEQRAIIEADPDAPMLVVAGAGSGKTETMSNRVVWLVANGFVQPDQVLGLTFTRKAAGQLAERVARQLRALRAAGLWVPQQDADGTLGLSDSPTVLTYHSYAGRLVREQGLRLGVEPDSRMLTEAAAWQYAAEVVHGYDGPMDDVDKVESTVTAAVVALSGEMSEHLLTPQDLRLEIEAILYGLEDLQEAGRLKKASNPDYRDLVAAMRARLAVLPLVERYQQLKQARSALDFADQMGLAANLASRFGGVGQLERRRFKAVLLDEFQDTSEAQLQLLKNLFVAEDEPVRVTAVGDPHQSIYGWRGASATTLGSFPAHFADACGDAAVRPLSRSWRNDRAILAAANVVAAPLRQGSPVAVPALQAAETAGEGAVFAARLETIEQEADHVAAWLAQRWQPDQNGDHPTAAVLCRKRSLFPLMIDALDRADLPVEVVGVGGLLMTPEVADLVSLLWVVQDPTRGDRLIRLLTGPLVRLGAADLDVLAAWSRRIEQDGRPQVPRTEQDREPDTRDRPSLVEALDHLPPVDWAGPAGNPMSSVARERLSGLSLAIRSLRRLTGLPLAELTGEAERALGIDIEVMSRPGVTPQTARVHLDAFADVAMNFTASADRPTLGGFLSWLDAAEDEERGLDKAEIESNNAAIQVLTIHAAKGLEWDHVAIPGMTETVFPNHRRSATYNTDLQGWSVGAKTDPNDRSTWVLEEKGWTVGLDGVPYDLRGDSDGLPSLPIGELADLVELRDEYKKFREANGEHGLAEERRLAYVALTRAKHSMLMTSSVWFSGSKCRLPSRFLRDVIDAGHVVFEPNSPDPDPDATNPRLVDGLSMVWPDDPLARRRSALLEGREHVLNALQEITPAAGPDPLGALEVDGPFSDAERRRRRELRTLLHERAVGTGVRVPTVQLPGHLSASSVVALASDPEKFALDLRRPMPSPPAYAARRGTRFHAWVEEHYSKAALVDIDELPGFADLDADVDADLETMKANFLASEWAGRAPIAIEVPIETWVAGVSVRGRIDAVFEDADGYLIIDWKTGRPPSGLSGSARVLQLAAYRLAYARLRGIEPERVKAAFYYAATGETVRPELPGDDAIDRLITAIPLQE</sequence>
<keyword evidence="2 14" id="KW-0547">Nucleotide-binding</keyword>
<dbReference type="Proteomes" id="UP000320806">
    <property type="component" value="Unassembled WGS sequence"/>
</dbReference>
<evidence type="ECO:0000256" key="5">
    <source>
        <dbReference type="ARBA" id="ARBA00022806"/>
    </source>
</evidence>
<comment type="catalytic activity">
    <reaction evidence="13">
        <text>ATP + H2O = ADP + phosphate + H(+)</text>
        <dbReference type="Rhea" id="RHEA:13065"/>
        <dbReference type="ChEBI" id="CHEBI:15377"/>
        <dbReference type="ChEBI" id="CHEBI:15378"/>
        <dbReference type="ChEBI" id="CHEBI:30616"/>
        <dbReference type="ChEBI" id="CHEBI:43474"/>
        <dbReference type="ChEBI" id="CHEBI:456216"/>
        <dbReference type="EC" id="5.6.2.4"/>
    </reaction>
</comment>
<keyword evidence="6" id="KW-0269">Exonuclease</keyword>
<accession>A0A542EEP2</accession>
<dbReference type="InterPro" id="IPR014017">
    <property type="entry name" value="DNA_helicase_UvrD-like_C"/>
</dbReference>